<dbReference type="RefSeq" id="WP_147805028.1">
    <property type="nucleotide sequence ID" value="NZ_CP144914.1"/>
</dbReference>
<dbReference type="GO" id="GO:0005737">
    <property type="term" value="C:cytoplasm"/>
    <property type="evidence" value="ECO:0007669"/>
    <property type="project" value="UniProtKB-SubCell"/>
</dbReference>
<evidence type="ECO:0000256" key="2">
    <source>
        <dbReference type="HAMAP-Rule" id="MF_02245"/>
    </source>
</evidence>
<dbReference type="EMBL" id="CP144914">
    <property type="protein sequence ID" value="WWD81651.1"/>
    <property type="molecule type" value="Genomic_DNA"/>
</dbReference>
<dbReference type="PANTHER" id="PTHR13887">
    <property type="entry name" value="GLUTATHIONE S-TRANSFERASE KAPPA"/>
    <property type="match status" value="1"/>
</dbReference>
<organism evidence="3 4">
    <name type="scientific">Alkalicoccus halolimnae</name>
    <dbReference type="NCBI Taxonomy" id="1667239"/>
    <lineage>
        <taxon>Bacteria</taxon>
        <taxon>Bacillati</taxon>
        <taxon>Bacillota</taxon>
        <taxon>Bacilli</taxon>
        <taxon>Bacillales</taxon>
        <taxon>Bacillaceae</taxon>
        <taxon>Alkalicoccus</taxon>
    </lineage>
</organism>
<reference evidence="3 4" key="1">
    <citation type="submission" date="2024-01" db="EMBL/GenBank/DDBJ databases">
        <title>Complete Genome Sequence of Alkalicoccus halolimnae BZ-SZ-XJ29T, a Moderately Halophilic Bacterium Isolated from a Salt Lake.</title>
        <authorList>
            <person name="Zhao B."/>
        </authorList>
    </citation>
    <scope>NUCLEOTIDE SEQUENCE [LARGE SCALE GENOMIC DNA]</scope>
    <source>
        <strain evidence="3 4">BZ-SZ-XJ29</strain>
    </source>
</reference>
<dbReference type="SUPFAM" id="SSF52833">
    <property type="entry name" value="Thioredoxin-like"/>
    <property type="match status" value="1"/>
</dbReference>
<dbReference type="HAMAP" id="MF_02245">
    <property type="entry name" value="Adapter_SpxH"/>
    <property type="match status" value="1"/>
</dbReference>
<keyword evidence="4" id="KW-1185">Reference proteome</keyword>
<dbReference type="Pfam" id="PF13743">
    <property type="entry name" value="Thioredoxin_5"/>
    <property type="match status" value="1"/>
</dbReference>
<dbReference type="AlphaFoldDB" id="A0A5C7FCS6"/>
<dbReference type="Gene3D" id="3.40.30.10">
    <property type="entry name" value="Glutaredoxin"/>
    <property type="match status" value="1"/>
</dbReference>
<proteinExistence type="inferred from homology"/>
<accession>A0A5C7FCS6</accession>
<comment type="function">
    <text evidence="2">Adapter protein required for efficient degradation of Spx by ClpXP under non-stress conditions. Interaction with Spx stabilizes Spx and exposes the C-terminus of Spx for recognition and proteolysis by ClpXP.</text>
</comment>
<protein>
    <recommendedName>
        <fullName evidence="2">ClpXP adapter protein SpxH</fullName>
    </recommendedName>
</protein>
<evidence type="ECO:0000256" key="1">
    <source>
        <dbReference type="ARBA" id="ARBA00022490"/>
    </source>
</evidence>
<dbReference type="CDD" id="cd03025">
    <property type="entry name" value="DsbA_FrnE_like"/>
    <property type="match status" value="1"/>
</dbReference>
<keyword evidence="1 2" id="KW-0963">Cytoplasm</keyword>
<comment type="similarity">
    <text evidence="2">Belongs to the SpxH family.</text>
</comment>
<evidence type="ECO:0000313" key="3">
    <source>
        <dbReference type="EMBL" id="WWD81651.1"/>
    </source>
</evidence>
<dbReference type="OrthoDB" id="9813770at2"/>
<sequence length="306" mass="34832">MKFQRTYVCEDNNDQCSTSDTAPAQEEKQPSKLLELYVFIDPLCPECWALEPAIKKLKMEYGQYLTINTALVNELESLNSPCGSKYRSLVKEMAKSYHETACRTGMPCDGDVWYENAMTTPYEAILAIKAAELQGKVIGSKYLRRVREALFLHKENIASQHTLINCAIRVRGMDVDEFVKDMHSDTTKKALSEDKKMAEEMDVSSAPTLVFFGENVDEPGLKVEGAYSYNVYEEVINDMAQMKLEKGSPLPLENFVSIYSLVATKEIAVVYDLTYEEAHREMRKLQLQQQVEEISTKHGSIWRSLT</sequence>
<comment type="subunit">
    <text evidence="2">Interacts with Spx.</text>
</comment>
<dbReference type="PANTHER" id="PTHR13887:SF47">
    <property type="entry name" value="CLPXP ADAPTER PROTEIN SPXH"/>
    <property type="match status" value="1"/>
</dbReference>
<gene>
    <name evidence="2" type="primary">spxH</name>
    <name evidence="3" type="ORF">FTX54_010475</name>
</gene>
<name>A0A5C7FCS6_9BACI</name>
<dbReference type="InterPro" id="IPR046404">
    <property type="entry name" value="Adapter_SpxH"/>
</dbReference>
<dbReference type="Proteomes" id="UP000321816">
    <property type="component" value="Chromosome"/>
</dbReference>
<evidence type="ECO:0000313" key="4">
    <source>
        <dbReference type="Proteomes" id="UP000321816"/>
    </source>
</evidence>
<dbReference type="KEGG" id="ahal:FTX54_010475"/>
<dbReference type="InterPro" id="IPR036249">
    <property type="entry name" value="Thioredoxin-like_sf"/>
</dbReference>
<comment type="subcellular location">
    <subcellularLocation>
        <location evidence="2">Cytoplasm</location>
    </subcellularLocation>
</comment>